<dbReference type="Gene3D" id="1.20.1250.20">
    <property type="entry name" value="MFS general substrate transporter like domains"/>
    <property type="match status" value="2"/>
</dbReference>
<dbReference type="PANTHER" id="PTHR11662">
    <property type="entry name" value="SOLUTE CARRIER FAMILY 17"/>
    <property type="match status" value="1"/>
</dbReference>
<sequence>MVKIKLNSIIKGYRWRIVALLFLATAIKYIDRNVLSFTMIDEGFRREMLGVSDTTALSSELIGKFKILMGYVDASFKFAYAIGFVLMGYFIDRVLVRKGYSIAIAIWSLAGIVTAFVSSFRGLSFTRFVFGFGESANFPAAIKTIAEWFPKKERSFATGIYNAGANVGIMATVLIVPALILNLGWRWSFLCTGLLGLVLLACWLLIYKPPKAHPKVSQDEQEHIHADEESEHEAEKVPWKDLLKTKGAWAIALGKFLTDPIWWFYLTWLPDFFNSNEALETKLDLTGLALPFIFIYFTSDLGSVFFGWLSGKFINMGWSLNKSRKVTLLLCALLVVPLIFAAKVANVYVAMVLVALAAAAHQGWSANLFTLSSDIFPKRVVGSVVGLAGMVGGIGGTIFAAFAGIILVKWGYFPIFIIASSAYLLAWLIIHLLVPKIGVRS</sequence>
<evidence type="ECO:0000256" key="1">
    <source>
        <dbReference type="ARBA" id="ARBA00004141"/>
    </source>
</evidence>
<dbReference type="Proteomes" id="UP000010796">
    <property type="component" value="Chromosome"/>
</dbReference>
<feature type="transmembrane region" description="Helical" evidence="5">
    <location>
        <begin position="160"/>
        <end position="181"/>
    </location>
</feature>
<dbReference type="InterPro" id="IPR000849">
    <property type="entry name" value="Sugar_P_transporter"/>
</dbReference>
<dbReference type="EMBL" id="CP003346">
    <property type="protein sequence ID" value="AGA79344.1"/>
    <property type="molecule type" value="Genomic_DNA"/>
</dbReference>
<dbReference type="STRING" id="926556.Echvi_3106"/>
<keyword evidence="3 5" id="KW-1133">Transmembrane helix</keyword>
<gene>
    <name evidence="7" type="ordered locus">Echvi_3106</name>
</gene>
<dbReference type="PROSITE" id="PS50850">
    <property type="entry name" value="MFS"/>
    <property type="match status" value="1"/>
</dbReference>
<evidence type="ECO:0000313" key="8">
    <source>
        <dbReference type="Proteomes" id="UP000010796"/>
    </source>
</evidence>
<proteinExistence type="predicted"/>
<feature type="transmembrane region" description="Helical" evidence="5">
    <location>
        <begin position="412"/>
        <end position="434"/>
    </location>
</feature>
<dbReference type="PATRIC" id="fig|926556.3.peg.3278"/>
<name>L0FZI1_ECHVK</name>
<evidence type="ECO:0000259" key="6">
    <source>
        <dbReference type="PROSITE" id="PS50850"/>
    </source>
</evidence>
<dbReference type="Pfam" id="PF07690">
    <property type="entry name" value="MFS_1"/>
    <property type="match status" value="1"/>
</dbReference>
<comment type="subcellular location">
    <subcellularLocation>
        <location evidence="1">Membrane</location>
        <topology evidence="1">Multi-pass membrane protein</topology>
    </subcellularLocation>
</comment>
<dbReference type="AlphaFoldDB" id="L0FZI1"/>
<evidence type="ECO:0000256" key="5">
    <source>
        <dbReference type="SAM" id="Phobius"/>
    </source>
</evidence>
<dbReference type="InterPro" id="IPR036259">
    <property type="entry name" value="MFS_trans_sf"/>
</dbReference>
<dbReference type="GO" id="GO:0016020">
    <property type="term" value="C:membrane"/>
    <property type="evidence" value="ECO:0007669"/>
    <property type="project" value="UniProtKB-SubCell"/>
</dbReference>
<dbReference type="CDD" id="cd17319">
    <property type="entry name" value="MFS_ExuT_GudP_like"/>
    <property type="match status" value="1"/>
</dbReference>
<evidence type="ECO:0000256" key="3">
    <source>
        <dbReference type="ARBA" id="ARBA00022989"/>
    </source>
</evidence>
<dbReference type="InterPro" id="IPR020846">
    <property type="entry name" value="MFS_dom"/>
</dbReference>
<feature type="transmembrane region" description="Helical" evidence="5">
    <location>
        <begin position="248"/>
        <end position="268"/>
    </location>
</feature>
<feature type="transmembrane region" description="Helical" evidence="5">
    <location>
        <begin position="102"/>
        <end position="120"/>
    </location>
</feature>
<feature type="domain" description="Major facilitator superfamily (MFS) profile" evidence="6">
    <location>
        <begin position="17"/>
        <end position="438"/>
    </location>
</feature>
<keyword evidence="2 5" id="KW-0812">Transmembrane</keyword>
<dbReference type="PIRSF" id="PIRSF002808">
    <property type="entry name" value="Hexose_phosphate_transp"/>
    <property type="match status" value="1"/>
</dbReference>
<feature type="transmembrane region" description="Helical" evidence="5">
    <location>
        <begin position="381"/>
        <end position="406"/>
    </location>
</feature>
<reference evidence="8" key="1">
    <citation type="submission" date="2012-02" db="EMBL/GenBank/DDBJ databases">
        <title>The complete genome of Echinicola vietnamensis DSM 17526.</title>
        <authorList>
            <person name="Lucas S."/>
            <person name="Copeland A."/>
            <person name="Lapidus A."/>
            <person name="Glavina del Rio T."/>
            <person name="Dalin E."/>
            <person name="Tice H."/>
            <person name="Bruce D."/>
            <person name="Goodwin L."/>
            <person name="Pitluck S."/>
            <person name="Peters L."/>
            <person name="Ovchinnikova G."/>
            <person name="Teshima H."/>
            <person name="Kyrpides N."/>
            <person name="Mavromatis K."/>
            <person name="Ivanova N."/>
            <person name="Brettin T."/>
            <person name="Detter J.C."/>
            <person name="Han C."/>
            <person name="Larimer F."/>
            <person name="Land M."/>
            <person name="Hauser L."/>
            <person name="Markowitz V."/>
            <person name="Cheng J.-F."/>
            <person name="Hugenholtz P."/>
            <person name="Woyke T."/>
            <person name="Wu D."/>
            <person name="Brambilla E."/>
            <person name="Klenk H.-P."/>
            <person name="Eisen J.A."/>
        </authorList>
    </citation>
    <scope>NUCLEOTIDE SEQUENCE [LARGE SCALE GENOMIC DNA]</scope>
    <source>
        <strain evidence="8">DSM 17526 / LMG 23754 / KMM 6221</strain>
    </source>
</reference>
<keyword evidence="4 5" id="KW-0472">Membrane</keyword>
<dbReference type="InterPro" id="IPR050382">
    <property type="entry name" value="MFS_Na/Anion_cotransporter"/>
</dbReference>
<dbReference type="RefSeq" id="WP_015266896.1">
    <property type="nucleotide sequence ID" value="NC_019904.1"/>
</dbReference>
<protein>
    <submittedName>
        <fullName evidence="7">Sugar phosphate permease</fullName>
    </submittedName>
</protein>
<dbReference type="InterPro" id="IPR011701">
    <property type="entry name" value="MFS"/>
</dbReference>
<feature type="transmembrane region" description="Helical" evidence="5">
    <location>
        <begin position="288"/>
        <end position="314"/>
    </location>
</feature>
<keyword evidence="8" id="KW-1185">Reference proteome</keyword>
<dbReference type="OrthoDB" id="9781156at2"/>
<dbReference type="eggNOG" id="COG2271">
    <property type="taxonomic scope" value="Bacteria"/>
</dbReference>
<feature type="transmembrane region" description="Helical" evidence="5">
    <location>
        <begin position="187"/>
        <end position="207"/>
    </location>
</feature>
<evidence type="ECO:0000256" key="4">
    <source>
        <dbReference type="ARBA" id="ARBA00023136"/>
    </source>
</evidence>
<dbReference type="PANTHER" id="PTHR11662:SF285">
    <property type="entry name" value="HEXURONATE TRANSPORTER"/>
    <property type="match status" value="1"/>
</dbReference>
<feature type="transmembrane region" description="Helical" evidence="5">
    <location>
        <begin position="68"/>
        <end position="90"/>
    </location>
</feature>
<dbReference type="KEGG" id="evi:Echvi_3106"/>
<dbReference type="GO" id="GO:0015134">
    <property type="term" value="F:hexuronate transmembrane transporter activity"/>
    <property type="evidence" value="ECO:0007669"/>
    <property type="project" value="TreeGrafter"/>
</dbReference>
<evidence type="ECO:0000313" key="7">
    <source>
        <dbReference type="EMBL" id="AGA79344.1"/>
    </source>
</evidence>
<dbReference type="SUPFAM" id="SSF103473">
    <property type="entry name" value="MFS general substrate transporter"/>
    <property type="match status" value="1"/>
</dbReference>
<dbReference type="HOGENOM" id="CLU_001265_5_1_10"/>
<organism evidence="7 8">
    <name type="scientific">Echinicola vietnamensis (strain DSM 17526 / LMG 23754 / KMM 6221)</name>
    <dbReference type="NCBI Taxonomy" id="926556"/>
    <lineage>
        <taxon>Bacteria</taxon>
        <taxon>Pseudomonadati</taxon>
        <taxon>Bacteroidota</taxon>
        <taxon>Cytophagia</taxon>
        <taxon>Cytophagales</taxon>
        <taxon>Cyclobacteriaceae</taxon>
        <taxon>Echinicola</taxon>
    </lineage>
</organism>
<evidence type="ECO:0000256" key="2">
    <source>
        <dbReference type="ARBA" id="ARBA00022692"/>
    </source>
</evidence>
<accession>L0FZI1</accession>